<dbReference type="Pfam" id="PF12704">
    <property type="entry name" value="MacB_PCD"/>
    <property type="match status" value="1"/>
</dbReference>
<comment type="caution">
    <text evidence="10">The sequence shown here is derived from an EMBL/GenBank/DDBJ whole genome shotgun (WGS) entry which is preliminary data.</text>
</comment>
<gene>
    <name evidence="10" type="ORF">ACFQJ4_05525</name>
</gene>
<reference evidence="10 11" key="1">
    <citation type="journal article" date="2019" name="Int. J. Syst. Evol. Microbiol.">
        <title>The Global Catalogue of Microorganisms (GCM) 10K type strain sequencing project: providing services to taxonomists for standard genome sequencing and annotation.</title>
        <authorList>
            <consortium name="The Broad Institute Genomics Platform"/>
            <consortium name="The Broad Institute Genome Sequencing Center for Infectious Disease"/>
            <person name="Wu L."/>
            <person name="Ma J."/>
        </authorList>
    </citation>
    <scope>NUCLEOTIDE SEQUENCE [LARGE SCALE GENOMIC DNA]</scope>
    <source>
        <strain evidence="10 11">DT85</strain>
    </source>
</reference>
<dbReference type="PANTHER" id="PTHR30572:SF4">
    <property type="entry name" value="ABC TRANSPORTER PERMEASE YTRF"/>
    <property type="match status" value="1"/>
</dbReference>
<feature type="domain" description="ABC3 transporter permease C-terminal" evidence="8">
    <location>
        <begin position="251"/>
        <end position="369"/>
    </location>
</feature>
<accession>A0ABD5ZNA8</accession>
<comment type="similarity">
    <text evidence="6">Belongs to the ABC-4 integral membrane protein family.</text>
</comment>
<evidence type="ECO:0000259" key="8">
    <source>
        <dbReference type="Pfam" id="PF02687"/>
    </source>
</evidence>
<comment type="subcellular location">
    <subcellularLocation>
        <location evidence="1">Cell membrane</location>
        <topology evidence="1">Multi-pass membrane protein</topology>
    </subcellularLocation>
</comment>
<dbReference type="EMBL" id="JBHTAP010000001">
    <property type="protein sequence ID" value="MFC7234777.1"/>
    <property type="molecule type" value="Genomic_DNA"/>
</dbReference>
<evidence type="ECO:0000256" key="1">
    <source>
        <dbReference type="ARBA" id="ARBA00004651"/>
    </source>
</evidence>
<evidence type="ECO:0000259" key="9">
    <source>
        <dbReference type="Pfam" id="PF12704"/>
    </source>
</evidence>
<evidence type="ECO:0000256" key="5">
    <source>
        <dbReference type="ARBA" id="ARBA00023136"/>
    </source>
</evidence>
<protein>
    <submittedName>
        <fullName evidence="10">ABC transporter permease</fullName>
    </submittedName>
</protein>
<dbReference type="RefSeq" id="WP_276235799.1">
    <property type="nucleotide sequence ID" value="NZ_CP119802.1"/>
</dbReference>
<proteinExistence type="inferred from homology"/>
<dbReference type="PANTHER" id="PTHR30572">
    <property type="entry name" value="MEMBRANE COMPONENT OF TRANSPORTER-RELATED"/>
    <property type="match status" value="1"/>
</dbReference>
<feature type="domain" description="MacB-like periplasmic core" evidence="9">
    <location>
        <begin position="21"/>
        <end position="217"/>
    </location>
</feature>
<dbReference type="InterPro" id="IPR025857">
    <property type="entry name" value="MacB_PCD"/>
</dbReference>
<feature type="transmembrane region" description="Helical" evidence="7">
    <location>
        <begin position="21"/>
        <end position="42"/>
    </location>
</feature>
<organism evidence="10 11">
    <name type="scientific">Halosegnis marinus</name>
    <dbReference type="NCBI Taxonomy" id="3034023"/>
    <lineage>
        <taxon>Archaea</taxon>
        <taxon>Methanobacteriati</taxon>
        <taxon>Methanobacteriota</taxon>
        <taxon>Stenosarchaea group</taxon>
        <taxon>Halobacteria</taxon>
        <taxon>Halobacteriales</taxon>
        <taxon>Natronomonadaceae</taxon>
        <taxon>Halosegnis</taxon>
    </lineage>
</organism>
<evidence type="ECO:0000256" key="7">
    <source>
        <dbReference type="SAM" id="Phobius"/>
    </source>
</evidence>
<evidence type="ECO:0000256" key="6">
    <source>
        <dbReference type="ARBA" id="ARBA00038076"/>
    </source>
</evidence>
<keyword evidence="2" id="KW-1003">Cell membrane</keyword>
<evidence type="ECO:0000256" key="2">
    <source>
        <dbReference type="ARBA" id="ARBA00022475"/>
    </source>
</evidence>
<evidence type="ECO:0000313" key="11">
    <source>
        <dbReference type="Proteomes" id="UP001596398"/>
    </source>
</evidence>
<evidence type="ECO:0000256" key="3">
    <source>
        <dbReference type="ARBA" id="ARBA00022692"/>
    </source>
</evidence>
<evidence type="ECO:0000313" key="10">
    <source>
        <dbReference type="EMBL" id="MFC7234777.1"/>
    </source>
</evidence>
<dbReference type="GO" id="GO:0005886">
    <property type="term" value="C:plasma membrane"/>
    <property type="evidence" value="ECO:0007669"/>
    <property type="project" value="UniProtKB-SubCell"/>
</dbReference>
<name>A0ABD5ZNA8_9EURY</name>
<keyword evidence="5 7" id="KW-0472">Membrane</keyword>
<keyword evidence="3 7" id="KW-0812">Transmembrane</keyword>
<evidence type="ECO:0000256" key="4">
    <source>
        <dbReference type="ARBA" id="ARBA00022989"/>
    </source>
</evidence>
<sequence length="375" mass="38703">MSRLPAVRLAVRNLNRNRVRTVLAALGIVIGVLAIATLGVFGNVLQLSATDSFGGIGNQVTVSPAADAGVESFTERDLATIRRAAEGRGEVVPLITGGALVRGNGASTAAQLYGTENPDALFDAAEGTVPPRLRSGAVVGSGVADALGLRVGSAIEIEGNRYRVVAVLAEAEGISAVSPDRAVVLPPAEFADTEPSQVVIQANGREAASAAAAEIRERVNAREQRVSVFELSSIVDTISEFFGLLNTFLLSLAGLSLVVAGVAIFNVMLMSTNERRGEIGVLRAVGVQKGDVLRTLVVEAGLLGVAGGLVGLALSLVAVWGLYYFSEVTLAVVLDPSNVPYLVLAFGFGVAVALVSGLYPAWKAANLHPVEALRG</sequence>
<dbReference type="AlphaFoldDB" id="A0ABD5ZNA8"/>
<feature type="transmembrane region" description="Helical" evidence="7">
    <location>
        <begin position="302"/>
        <end position="326"/>
    </location>
</feature>
<feature type="transmembrane region" description="Helical" evidence="7">
    <location>
        <begin position="241"/>
        <end position="269"/>
    </location>
</feature>
<dbReference type="Proteomes" id="UP001596398">
    <property type="component" value="Unassembled WGS sequence"/>
</dbReference>
<dbReference type="GeneID" id="79266448"/>
<dbReference type="InterPro" id="IPR003838">
    <property type="entry name" value="ABC3_permease_C"/>
</dbReference>
<feature type="transmembrane region" description="Helical" evidence="7">
    <location>
        <begin position="338"/>
        <end position="359"/>
    </location>
</feature>
<dbReference type="Pfam" id="PF02687">
    <property type="entry name" value="FtsX"/>
    <property type="match status" value="1"/>
</dbReference>
<keyword evidence="4 7" id="KW-1133">Transmembrane helix</keyword>
<dbReference type="InterPro" id="IPR050250">
    <property type="entry name" value="Macrolide_Exporter_MacB"/>
</dbReference>
<keyword evidence="11" id="KW-1185">Reference proteome</keyword>